<name>A0A7H8QSU7_TALRU</name>
<dbReference type="AlphaFoldDB" id="A0A7H8QSU7"/>
<dbReference type="RefSeq" id="XP_035343200.1">
    <property type="nucleotide sequence ID" value="XM_035487307.1"/>
</dbReference>
<evidence type="ECO:0000313" key="2">
    <source>
        <dbReference type="EMBL" id="QKX57022.1"/>
    </source>
</evidence>
<feature type="compositionally biased region" description="Low complexity" evidence="1">
    <location>
        <begin position="236"/>
        <end position="248"/>
    </location>
</feature>
<feature type="compositionally biased region" description="Polar residues" evidence="1">
    <location>
        <begin position="171"/>
        <end position="192"/>
    </location>
</feature>
<dbReference type="KEGG" id="trg:TRUGW13939_04130"/>
<reference evidence="3" key="1">
    <citation type="submission" date="2020-06" db="EMBL/GenBank/DDBJ databases">
        <title>A chromosome-scale genome assembly of Talaromyces rugulosus W13939.</title>
        <authorList>
            <person name="Wang B."/>
            <person name="Guo L."/>
            <person name="Ye K."/>
            <person name="Wang L."/>
        </authorList>
    </citation>
    <scope>NUCLEOTIDE SEQUENCE [LARGE SCALE GENOMIC DNA]</scope>
    <source>
        <strain evidence="3">W13939</strain>
    </source>
</reference>
<evidence type="ECO:0000313" key="3">
    <source>
        <dbReference type="Proteomes" id="UP000509510"/>
    </source>
</evidence>
<gene>
    <name evidence="2" type="ORF">TRUGW13939_04130</name>
</gene>
<protein>
    <submittedName>
        <fullName evidence="2">Uncharacterized protein</fullName>
    </submittedName>
</protein>
<feature type="region of interest" description="Disordered" evidence="1">
    <location>
        <begin position="212"/>
        <end position="249"/>
    </location>
</feature>
<feature type="compositionally biased region" description="Polar residues" evidence="1">
    <location>
        <begin position="100"/>
        <end position="123"/>
    </location>
</feature>
<organism evidence="2 3">
    <name type="scientific">Talaromyces rugulosus</name>
    <name type="common">Penicillium rugulosum</name>
    <dbReference type="NCBI Taxonomy" id="121627"/>
    <lineage>
        <taxon>Eukaryota</taxon>
        <taxon>Fungi</taxon>
        <taxon>Dikarya</taxon>
        <taxon>Ascomycota</taxon>
        <taxon>Pezizomycotina</taxon>
        <taxon>Eurotiomycetes</taxon>
        <taxon>Eurotiomycetidae</taxon>
        <taxon>Eurotiales</taxon>
        <taxon>Trichocomaceae</taxon>
        <taxon>Talaromyces</taxon>
        <taxon>Talaromyces sect. Islandici</taxon>
    </lineage>
</organism>
<proteinExistence type="predicted"/>
<dbReference type="EMBL" id="CP055899">
    <property type="protein sequence ID" value="QKX57022.1"/>
    <property type="molecule type" value="Genomic_DNA"/>
</dbReference>
<keyword evidence="3" id="KW-1185">Reference proteome</keyword>
<dbReference type="Proteomes" id="UP000509510">
    <property type="component" value="Chromosome II"/>
</dbReference>
<evidence type="ECO:0000256" key="1">
    <source>
        <dbReference type="SAM" id="MobiDB-lite"/>
    </source>
</evidence>
<feature type="region of interest" description="Disordered" evidence="1">
    <location>
        <begin position="1"/>
        <end position="197"/>
    </location>
</feature>
<feature type="compositionally biased region" description="Low complexity" evidence="1">
    <location>
        <begin position="75"/>
        <end position="86"/>
    </location>
</feature>
<sequence length="686" mass="75826">MGKRRDDVGPTTSARPGARSSLHEMPQPRTIKDFFKRPAFVATPKDPLKETGKESFLFPAASQPSSPLSDPPSDLPSQLLSSQQLPDEGSSHEAARGPVNGSSHHSSDATLQPSSSFNSSQRVVKNGMEVVVDSDAESGESIGSLESPDDLLNRFLGSSSGQAKDSESPAPDSTSQPRSRASKFRYSQNNRPVLNLKPKKYKFSMESLVTRSVDDSEAEAGVAKAKAQLQSEEHINSSSPNGPDGSSGIREDVLASAFAAEKEESDLQRLLDAVRRTEALEVEKSWSFFGSGSDMQLPEFPRDSIPPSSRESFLRDPAPRERAFHSGILDFALTRGLLPDEVILWILQSVPLEPRDDLRYAYCRALKHAGGERIKFLVQPCDIELVFGSLGGTQKALNTSEEISPQNLYDPAKSPCEWKYLLSVLDLLRDLSDHFHEDTRQHTLKLLFRLALDIYVTKNSTVCSALETTIDSVLQNIPSEGFHELVQPLTKSAFQTVKDITLQSQLLKHILPTNPDIALFRARLAVSFLINDESVLLEPAADVLNLKRITQHLRSARFGSKLHQAKSTNNYDYSELKATTSLLNIVIDIDQTSAEFPSKEAENQFNTDVDALADRVKRIFSAIEDSGASHLKRTEAKQSLEALHYRIVFSVRSKPRVRSLFGIDDLQTKIPQSMANKHFSAKMAKS</sequence>
<feature type="compositionally biased region" description="Low complexity" evidence="1">
    <location>
        <begin position="55"/>
        <end position="68"/>
    </location>
</feature>
<dbReference type="GeneID" id="55991632"/>
<accession>A0A7H8QSU7</accession>
<dbReference type="OrthoDB" id="5350396at2759"/>